<proteinExistence type="predicted"/>
<dbReference type="Pfam" id="PF00027">
    <property type="entry name" value="cNMP_binding"/>
    <property type="match status" value="1"/>
</dbReference>
<name>A0AAE3W833_9ACTN</name>
<dbReference type="SUPFAM" id="SSF51206">
    <property type="entry name" value="cAMP-binding domain-like"/>
    <property type="match status" value="1"/>
</dbReference>
<dbReference type="Gene3D" id="2.60.120.10">
    <property type="entry name" value="Jelly Rolls"/>
    <property type="match status" value="1"/>
</dbReference>
<dbReference type="Pfam" id="PF13545">
    <property type="entry name" value="HTH_Crp_2"/>
    <property type="match status" value="1"/>
</dbReference>
<protein>
    <submittedName>
        <fullName evidence="6">CRP-like cAMP-binding protein</fullName>
    </submittedName>
</protein>
<dbReference type="SMART" id="SM00419">
    <property type="entry name" value="HTH_CRP"/>
    <property type="match status" value="1"/>
</dbReference>
<evidence type="ECO:0000256" key="2">
    <source>
        <dbReference type="ARBA" id="ARBA00023125"/>
    </source>
</evidence>
<dbReference type="Gene3D" id="1.10.10.10">
    <property type="entry name" value="Winged helix-like DNA-binding domain superfamily/Winged helix DNA-binding domain"/>
    <property type="match status" value="1"/>
</dbReference>
<dbReference type="Proteomes" id="UP001240236">
    <property type="component" value="Unassembled WGS sequence"/>
</dbReference>
<sequence>MVTEWPVGTLLDRLRPSARERLLALGVALHVTDDHVLLREGDAGTFVVLLCRALTKVTTRTADDRESLIDIRVSGDLIGEMAALNGGPRSATVTTCGPAQVRIIQRHELQAFLAEHPHAALQLAGLVADQLRRAIRRRVDFAAYPVPVRLARILADLATAHGYRTTAGVALGVQLTQPELAALCGASEVSVHRAMRQLRREGVVRSRYRRITIVDLPSLRHQADLDGQ</sequence>
<dbReference type="PROSITE" id="PS50042">
    <property type="entry name" value="CNMP_BINDING_3"/>
    <property type="match status" value="1"/>
</dbReference>
<dbReference type="GO" id="GO:0003677">
    <property type="term" value="F:DNA binding"/>
    <property type="evidence" value="ECO:0007669"/>
    <property type="project" value="UniProtKB-KW"/>
</dbReference>
<dbReference type="InterPro" id="IPR014710">
    <property type="entry name" value="RmlC-like_jellyroll"/>
</dbReference>
<dbReference type="PROSITE" id="PS51063">
    <property type="entry name" value="HTH_CRP_2"/>
    <property type="match status" value="1"/>
</dbReference>
<dbReference type="GO" id="GO:0005829">
    <property type="term" value="C:cytosol"/>
    <property type="evidence" value="ECO:0007669"/>
    <property type="project" value="TreeGrafter"/>
</dbReference>
<keyword evidence="7" id="KW-1185">Reference proteome</keyword>
<dbReference type="EMBL" id="JAUSUZ010000001">
    <property type="protein sequence ID" value="MDQ0370195.1"/>
    <property type="molecule type" value="Genomic_DNA"/>
</dbReference>
<dbReference type="AlphaFoldDB" id="A0AAE3W833"/>
<dbReference type="SMART" id="SM00100">
    <property type="entry name" value="cNMP"/>
    <property type="match status" value="1"/>
</dbReference>
<dbReference type="InterPro" id="IPR000595">
    <property type="entry name" value="cNMP-bd_dom"/>
</dbReference>
<dbReference type="InterPro" id="IPR050397">
    <property type="entry name" value="Env_Response_Regulators"/>
</dbReference>
<evidence type="ECO:0000256" key="1">
    <source>
        <dbReference type="ARBA" id="ARBA00023015"/>
    </source>
</evidence>
<evidence type="ECO:0000256" key="3">
    <source>
        <dbReference type="ARBA" id="ARBA00023163"/>
    </source>
</evidence>
<gene>
    <name evidence="6" type="ORF">J2S42_006864</name>
</gene>
<keyword evidence="1" id="KW-0805">Transcription regulation</keyword>
<evidence type="ECO:0000313" key="6">
    <source>
        <dbReference type="EMBL" id="MDQ0370195.1"/>
    </source>
</evidence>
<keyword evidence="2" id="KW-0238">DNA-binding</keyword>
<feature type="domain" description="HTH crp-type" evidence="5">
    <location>
        <begin position="144"/>
        <end position="217"/>
    </location>
</feature>
<evidence type="ECO:0000259" key="5">
    <source>
        <dbReference type="PROSITE" id="PS51063"/>
    </source>
</evidence>
<dbReference type="CDD" id="cd00038">
    <property type="entry name" value="CAP_ED"/>
    <property type="match status" value="1"/>
</dbReference>
<dbReference type="InterPro" id="IPR036390">
    <property type="entry name" value="WH_DNA-bd_sf"/>
</dbReference>
<comment type="caution">
    <text evidence="6">The sequence shown here is derived from an EMBL/GenBank/DDBJ whole genome shotgun (WGS) entry which is preliminary data.</text>
</comment>
<dbReference type="SUPFAM" id="SSF46785">
    <property type="entry name" value="Winged helix' DNA-binding domain"/>
    <property type="match status" value="1"/>
</dbReference>
<dbReference type="GO" id="GO:0003700">
    <property type="term" value="F:DNA-binding transcription factor activity"/>
    <property type="evidence" value="ECO:0007669"/>
    <property type="project" value="TreeGrafter"/>
</dbReference>
<dbReference type="RefSeq" id="WP_307245971.1">
    <property type="nucleotide sequence ID" value="NZ_JAUSUZ010000001.1"/>
</dbReference>
<reference evidence="6 7" key="1">
    <citation type="submission" date="2023-07" db="EMBL/GenBank/DDBJ databases">
        <title>Sequencing the genomes of 1000 actinobacteria strains.</title>
        <authorList>
            <person name="Klenk H.-P."/>
        </authorList>
    </citation>
    <scope>NUCLEOTIDE SEQUENCE [LARGE SCALE GENOMIC DNA]</scope>
    <source>
        <strain evidence="6 7">DSM 44709</strain>
    </source>
</reference>
<dbReference type="PANTHER" id="PTHR24567:SF74">
    <property type="entry name" value="HTH-TYPE TRANSCRIPTIONAL REGULATOR ARCR"/>
    <property type="match status" value="1"/>
</dbReference>
<dbReference type="InterPro" id="IPR012318">
    <property type="entry name" value="HTH_CRP"/>
</dbReference>
<evidence type="ECO:0000259" key="4">
    <source>
        <dbReference type="PROSITE" id="PS50042"/>
    </source>
</evidence>
<organism evidence="6 7">
    <name type="scientific">Catenuloplanes indicus</name>
    <dbReference type="NCBI Taxonomy" id="137267"/>
    <lineage>
        <taxon>Bacteria</taxon>
        <taxon>Bacillati</taxon>
        <taxon>Actinomycetota</taxon>
        <taxon>Actinomycetes</taxon>
        <taxon>Micromonosporales</taxon>
        <taxon>Micromonosporaceae</taxon>
        <taxon>Catenuloplanes</taxon>
    </lineage>
</organism>
<evidence type="ECO:0000313" key="7">
    <source>
        <dbReference type="Proteomes" id="UP001240236"/>
    </source>
</evidence>
<accession>A0AAE3W833</accession>
<dbReference type="InterPro" id="IPR036388">
    <property type="entry name" value="WH-like_DNA-bd_sf"/>
</dbReference>
<dbReference type="PANTHER" id="PTHR24567">
    <property type="entry name" value="CRP FAMILY TRANSCRIPTIONAL REGULATORY PROTEIN"/>
    <property type="match status" value="1"/>
</dbReference>
<dbReference type="InterPro" id="IPR018490">
    <property type="entry name" value="cNMP-bd_dom_sf"/>
</dbReference>
<keyword evidence="3" id="KW-0804">Transcription</keyword>
<feature type="domain" description="Cyclic nucleotide-binding" evidence="4">
    <location>
        <begin position="10"/>
        <end position="113"/>
    </location>
</feature>